<dbReference type="GO" id="GO:0016628">
    <property type="term" value="F:oxidoreductase activity, acting on the CH-CH group of donors, NAD or NADP as acceptor"/>
    <property type="evidence" value="ECO:0007669"/>
    <property type="project" value="InterPro"/>
</dbReference>
<protein>
    <submittedName>
        <fullName evidence="2">Geranylgeranyl reductase family protein</fullName>
    </submittedName>
</protein>
<dbReference type="InterPro" id="IPR011777">
    <property type="entry name" value="Geranylgeranyl_Rdtase_fam"/>
</dbReference>
<dbReference type="GO" id="GO:0071949">
    <property type="term" value="F:FAD binding"/>
    <property type="evidence" value="ECO:0007669"/>
    <property type="project" value="InterPro"/>
</dbReference>
<sequence>MTAQVVTADVVVVGAGPAGSAAAHYAASAGLDVVLLERAAFPRDKVCGDGLTPRAVGELVRMGVATDDDRWSRVRGLRLVADDRAFELPWPELASFPSYGLALARTSLDEVLARHAAASGARLVERTAVRGPALDERSGRVVGVVARPLDDAGRAAGPDVEYRAPVVVAADGVSSRLAVAVGLTRREDRPLGVAVRTYYRVPAGSPWHGGPAAEWMESHVRLWAGEPRRSAPLPGYGWLFPLADGTVNVGLGSVHSTPARQSAAGHDYRDALARWTAGLPPEWGLTPGHRVGPVRAAALPMGLNRSPLASRGLLLVGDAAGMVSPFNGEGIGYGMQAGRLAAEAAADALASGSPAARERALTAYDARVRAELGGFYTLGRWFTRLIEQPALQRVAVEHGLPRRAVMDVVLRLFADSYEPHGGDWVDRVVATAARWAPAA</sequence>
<evidence type="ECO:0000259" key="1">
    <source>
        <dbReference type="Pfam" id="PF01494"/>
    </source>
</evidence>
<comment type="caution">
    <text evidence="2">The sequence shown here is derived from an EMBL/GenBank/DDBJ whole genome shotgun (WGS) entry which is preliminary data.</text>
</comment>
<dbReference type="Gene3D" id="3.50.50.60">
    <property type="entry name" value="FAD/NAD(P)-binding domain"/>
    <property type="match status" value="1"/>
</dbReference>
<dbReference type="OrthoDB" id="9795712at2"/>
<evidence type="ECO:0000313" key="3">
    <source>
        <dbReference type="Proteomes" id="UP000231586"/>
    </source>
</evidence>
<organism evidence="2 3">
    <name type="scientific">Luteimicrobium subarcticum</name>
    <dbReference type="NCBI Taxonomy" id="620910"/>
    <lineage>
        <taxon>Bacteria</taxon>
        <taxon>Bacillati</taxon>
        <taxon>Actinomycetota</taxon>
        <taxon>Actinomycetes</taxon>
        <taxon>Micrococcales</taxon>
        <taxon>Luteimicrobium</taxon>
    </lineage>
</organism>
<dbReference type="Pfam" id="PF01494">
    <property type="entry name" value="FAD_binding_3"/>
    <property type="match status" value="1"/>
</dbReference>
<name>A0A2M8WVP5_9MICO</name>
<dbReference type="InterPro" id="IPR036188">
    <property type="entry name" value="FAD/NAD-bd_sf"/>
</dbReference>
<dbReference type="PANTHER" id="PTHR42685">
    <property type="entry name" value="GERANYLGERANYL DIPHOSPHATE REDUCTASE"/>
    <property type="match status" value="1"/>
</dbReference>
<dbReference type="Proteomes" id="UP000231586">
    <property type="component" value="Unassembled WGS sequence"/>
</dbReference>
<dbReference type="AlphaFoldDB" id="A0A2M8WVP5"/>
<keyword evidence="3" id="KW-1185">Reference proteome</keyword>
<proteinExistence type="predicted"/>
<dbReference type="NCBIfam" id="TIGR02032">
    <property type="entry name" value="GG-red-SF"/>
    <property type="match status" value="1"/>
</dbReference>
<reference evidence="2 3" key="1">
    <citation type="submission" date="2017-11" db="EMBL/GenBank/DDBJ databases">
        <title>Genomic Encyclopedia of Archaeal and Bacterial Type Strains, Phase II (KMG-II): From Individual Species to Whole Genera.</title>
        <authorList>
            <person name="Goeker M."/>
        </authorList>
    </citation>
    <scope>NUCLEOTIDE SEQUENCE [LARGE SCALE GENOMIC DNA]</scope>
    <source>
        <strain evidence="2 3">DSM 22413</strain>
    </source>
</reference>
<dbReference type="InterPro" id="IPR002938">
    <property type="entry name" value="FAD-bd"/>
</dbReference>
<dbReference type="PANTHER" id="PTHR42685:SF22">
    <property type="entry name" value="CONDITIONED MEDIUM FACTOR RECEPTOR 1"/>
    <property type="match status" value="1"/>
</dbReference>
<dbReference type="InterPro" id="IPR050407">
    <property type="entry name" value="Geranylgeranyl_reductase"/>
</dbReference>
<feature type="domain" description="FAD-binding" evidence="1">
    <location>
        <begin position="8"/>
        <end position="189"/>
    </location>
</feature>
<dbReference type="RefSeq" id="WP_100348925.1">
    <property type="nucleotide sequence ID" value="NZ_PGTZ01000006.1"/>
</dbReference>
<dbReference type="PRINTS" id="PR00420">
    <property type="entry name" value="RNGMNOXGNASE"/>
</dbReference>
<evidence type="ECO:0000313" key="2">
    <source>
        <dbReference type="EMBL" id="PJI94992.1"/>
    </source>
</evidence>
<dbReference type="EMBL" id="PGTZ01000006">
    <property type="protein sequence ID" value="PJI94992.1"/>
    <property type="molecule type" value="Genomic_DNA"/>
</dbReference>
<accession>A0A2M8WVP5</accession>
<dbReference type="SUPFAM" id="SSF51905">
    <property type="entry name" value="FAD/NAD(P)-binding domain"/>
    <property type="match status" value="1"/>
</dbReference>
<gene>
    <name evidence="2" type="ORF">CLV34_0844</name>
</gene>